<name>A0A5S9QVH2_9GAMM</name>
<accession>A0A5S9QVH2</accession>
<protein>
    <submittedName>
        <fullName evidence="3">Uncharacterized protein</fullName>
    </submittedName>
</protein>
<keyword evidence="4" id="KW-1185">Reference proteome</keyword>
<organism evidence="3 4">
    <name type="scientific">BD1-7 clade bacterium</name>
    <dbReference type="NCBI Taxonomy" id="2029982"/>
    <lineage>
        <taxon>Bacteria</taxon>
        <taxon>Pseudomonadati</taxon>
        <taxon>Pseudomonadota</taxon>
        <taxon>Gammaproteobacteria</taxon>
        <taxon>Cellvibrionales</taxon>
        <taxon>Spongiibacteraceae</taxon>
        <taxon>BD1-7 clade</taxon>
    </lineage>
</organism>
<evidence type="ECO:0000313" key="4">
    <source>
        <dbReference type="Proteomes" id="UP000441399"/>
    </source>
</evidence>
<feature type="region of interest" description="Disordered" evidence="1">
    <location>
        <begin position="1"/>
        <end position="26"/>
    </location>
</feature>
<gene>
    <name evidence="3" type="ORF">OPDIPICF_02721</name>
    <name evidence="2" type="ORF">OPDIPICF_04141</name>
</gene>
<dbReference type="Proteomes" id="UP000441399">
    <property type="component" value="Unassembled WGS sequence"/>
</dbReference>
<evidence type="ECO:0000256" key="1">
    <source>
        <dbReference type="SAM" id="MobiDB-lite"/>
    </source>
</evidence>
<proteinExistence type="predicted"/>
<reference evidence="3 4" key="1">
    <citation type="submission" date="2019-11" db="EMBL/GenBank/DDBJ databases">
        <authorList>
            <person name="Holert J."/>
        </authorList>
    </citation>
    <scope>NUCLEOTIDE SEQUENCE [LARGE SCALE GENOMIC DNA]</scope>
    <source>
        <strain evidence="3">SB11_3</strain>
    </source>
</reference>
<evidence type="ECO:0000313" key="3">
    <source>
        <dbReference type="EMBL" id="CAA0122909.1"/>
    </source>
</evidence>
<sequence>MPKRMKRKPGNQQGRNAAHIPGSQQAGQDAIWEGIRTLKTFTRAELTLWLSKHKLRNINDTTVKGYIRRLNLGGYLTTETTSPSNGNCKHLRYTLIKNTGTEAPRLTQKGTPSKKGKCRENMWRTMKVISEFDYRELALASSNEQTTVSDANAKAYIKYLHKAGYLHRTKSGTTRGDSRKRSLARYRLLPSKNTGPQSPQIQSTTQVYDPNLQQVIWSPTPQHTQQEELCDA</sequence>
<dbReference type="AlphaFoldDB" id="A0A5S9QVH2"/>
<dbReference type="EMBL" id="CACSIO010000004">
    <property type="protein sequence ID" value="CAA0097770.1"/>
    <property type="molecule type" value="Genomic_DNA"/>
</dbReference>
<evidence type="ECO:0000313" key="2">
    <source>
        <dbReference type="EMBL" id="CAA0097770.1"/>
    </source>
</evidence>
<dbReference type="EMBL" id="CACSIO010000045">
    <property type="protein sequence ID" value="CAA0122909.1"/>
    <property type="molecule type" value="Genomic_DNA"/>
</dbReference>